<evidence type="ECO:0000259" key="7">
    <source>
        <dbReference type="Pfam" id="PF04234"/>
    </source>
</evidence>
<dbReference type="InterPro" id="IPR014755">
    <property type="entry name" value="Cu-Rt/internalin_Ig-like"/>
</dbReference>
<evidence type="ECO:0000256" key="6">
    <source>
        <dbReference type="SAM" id="SignalP"/>
    </source>
</evidence>
<evidence type="ECO:0000256" key="3">
    <source>
        <dbReference type="ARBA" id="ARBA00022729"/>
    </source>
</evidence>
<evidence type="ECO:0000256" key="1">
    <source>
        <dbReference type="ARBA" id="ARBA00004196"/>
    </source>
</evidence>
<dbReference type="EMBL" id="JASXSZ010000005">
    <property type="protein sequence ID" value="MDL9980760.1"/>
    <property type="molecule type" value="Genomic_DNA"/>
</dbReference>
<dbReference type="PANTHER" id="PTHR34820:SF4">
    <property type="entry name" value="INNER MEMBRANE PROTEIN YEBZ"/>
    <property type="match status" value="1"/>
</dbReference>
<feature type="domain" description="CopC" evidence="7">
    <location>
        <begin position="34"/>
        <end position="126"/>
    </location>
</feature>
<gene>
    <name evidence="8" type="ORF">QSV35_15580</name>
</gene>
<accession>A0ABT7N265</accession>
<dbReference type="Proteomes" id="UP001235064">
    <property type="component" value="Unassembled WGS sequence"/>
</dbReference>
<dbReference type="InterPro" id="IPR014756">
    <property type="entry name" value="Ig_E-set"/>
</dbReference>
<proteinExistence type="predicted"/>
<keyword evidence="2" id="KW-0479">Metal-binding</keyword>
<name>A0ABT7N265_9MICO</name>
<keyword evidence="4" id="KW-0186">Copper</keyword>
<dbReference type="Gene3D" id="2.60.40.1220">
    <property type="match status" value="1"/>
</dbReference>
<dbReference type="RefSeq" id="WP_286289720.1">
    <property type="nucleotide sequence ID" value="NZ_JASXSZ010000005.1"/>
</dbReference>
<sequence length="196" mass="19354">MSGVRARRGLRLGLVGTVVALAGVLTFASSASAHDSIVSTDPAANGTTTGVSAVTISFSGDLIGGEGAEIIQVKGPDGRYYETACPALSGTDMTSPVALGPSGTYEVEWRAVSSDGHPVSGSYVFTYAPDAAATATPAAGSAKPVCGDAAPTAAPDSAAPASIDPGVWAGLGIGLIVIALAAIGAWLIVRRSPKQK</sequence>
<dbReference type="InterPro" id="IPR032694">
    <property type="entry name" value="CopC/D"/>
</dbReference>
<keyword evidence="5" id="KW-0812">Transmembrane</keyword>
<evidence type="ECO:0000313" key="9">
    <source>
        <dbReference type="Proteomes" id="UP001235064"/>
    </source>
</evidence>
<dbReference type="InterPro" id="IPR007348">
    <property type="entry name" value="CopC_dom"/>
</dbReference>
<feature type="signal peptide" evidence="6">
    <location>
        <begin position="1"/>
        <end position="33"/>
    </location>
</feature>
<dbReference type="SUPFAM" id="SSF81296">
    <property type="entry name" value="E set domains"/>
    <property type="match status" value="1"/>
</dbReference>
<reference evidence="8 9" key="1">
    <citation type="submission" date="2023-06" db="EMBL/GenBank/DDBJ databases">
        <title>Microbacterium sp. nov., isolated from a waste landfill.</title>
        <authorList>
            <person name="Wen W."/>
        </authorList>
    </citation>
    <scope>NUCLEOTIDE SEQUENCE [LARGE SCALE GENOMIC DNA]</scope>
    <source>
        <strain evidence="8 9">ASV49</strain>
    </source>
</reference>
<keyword evidence="5" id="KW-0472">Membrane</keyword>
<evidence type="ECO:0000256" key="4">
    <source>
        <dbReference type="ARBA" id="ARBA00023008"/>
    </source>
</evidence>
<protein>
    <submittedName>
        <fullName evidence="8">Copper resistance protein CopC</fullName>
    </submittedName>
</protein>
<feature type="chain" id="PRO_5046705422" evidence="6">
    <location>
        <begin position="34"/>
        <end position="196"/>
    </location>
</feature>
<organism evidence="8 9">
    <name type="scientific">Microbacterium candidum</name>
    <dbReference type="NCBI Taxonomy" id="3041922"/>
    <lineage>
        <taxon>Bacteria</taxon>
        <taxon>Bacillati</taxon>
        <taxon>Actinomycetota</taxon>
        <taxon>Actinomycetes</taxon>
        <taxon>Micrococcales</taxon>
        <taxon>Microbacteriaceae</taxon>
        <taxon>Microbacterium</taxon>
    </lineage>
</organism>
<comment type="subcellular location">
    <subcellularLocation>
        <location evidence="1">Cell envelope</location>
    </subcellularLocation>
</comment>
<feature type="transmembrane region" description="Helical" evidence="5">
    <location>
        <begin position="167"/>
        <end position="189"/>
    </location>
</feature>
<dbReference type="PANTHER" id="PTHR34820">
    <property type="entry name" value="INNER MEMBRANE PROTEIN YEBZ"/>
    <property type="match status" value="1"/>
</dbReference>
<keyword evidence="3 6" id="KW-0732">Signal</keyword>
<comment type="caution">
    <text evidence="8">The sequence shown here is derived from an EMBL/GenBank/DDBJ whole genome shotgun (WGS) entry which is preliminary data.</text>
</comment>
<dbReference type="Pfam" id="PF04234">
    <property type="entry name" value="CopC"/>
    <property type="match status" value="1"/>
</dbReference>
<keyword evidence="9" id="KW-1185">Reference proteome</keyword>
<keyword evidence="5" id="KW-1133">Transmembrane helix</keyword>
<evidence type="ECO:0000313" key="8">
    <source>
        <dbReference type="EMBL" id="MDL9980760.1"/>
    </source>
</evidence>
<evidence type="ECO:0000256" key="5">
    <source>
        <dbReference type="SAM" id="Phobius"/>
    </source>
</evidence>
<evidence type="ECO:0000256" key="2">
    <source>
        <dbReference type="ARBA" id="ARBA00022723"/>
    </source>
</evidence>